<dbReference type="SMR" id="A0A0H3BIV8"/>
<dbReference type="SUPFAM" id="SSF52540">
    <property type="entry name" value="P-loop containing nucleoside triphosphate hydrolases"/>
    <property type="match status" value="1"/>
</dbReference>
<evidence type="ECO:0000259" key="8">
    <source>
        <dbReference type="PROSITE" id="PS50893"/>
    </source>
</evidence>
<evidence type="ECO:0000313" key="10">
    <source>
        <dbReference type="Proteomes" id="UP000001202"/>
    </source>
</evidence>
<dbReference type="PROSITE" id="PS50893">
    <property type="entry name" value="ABC_TRANSPORTER_2"/>
    <property type="match status" value="1"/>
</dbReference>
<dbReference type="GO" id="GO:0016887">
    <property type="term" value="F:ATP hydrolysis activity"/>
    <property type="evidence" value="ECO:0007669"/>
    <property type="project" value="InterPro"/>
</dbReference>
<dbReference type="NCBIfam" id="TIGR01187">
    <property type="entry name" value="potA"/>
    <property type="match status" value="1"/>
</dbReference>
<comment type="function">
    <text evidence="7">Part of the ABC transporter complex PotABCD involved in spermidine/putrescine import. Responsible for energy coupling to the transport system.</text>
</comment>
<dbReference type="GeneID" id="93876420"/>
<dbReference type="CDD" id="cd03300">
    <property type="entry name" value="ABC_PotA_N"/>
    <property type="match status" value="1"/>
</dbReference>
<dbReference type="EC" id="7.6.2.11" evidence="7"/>
<evidence type="ECO:0000256" key="2">
    <source>
        <dbReference type="ARBA" id="ARBA00022475"/>
    </source>
</evidence>
<dbReference type="PANTHER" id="PTHR42781:SF4">
    <property type="entry name" value="SPERMIDINE_PUTRESCINE IMPORT ATP-BINDING PROTEIN POTA"/>
    <property type="match status" value="1"/>
</dbReference>
<evidence type="ECO:0000256" key="7">
    <source>
        <dbReference type="RuleBase" id="RU364083"/>
    </source>
</evidence>
<dbReference type="KEGG" id="tpp:TPASS_0652"/>
<dbReference type="InterPro" id="IPR005893">
    <property type="entry name" value="PotA-like"/>
</dbReference>
<dbReference type="InterPro" id="IPR017879">
    <property type="entry name" value="PotA_ATP-bd"/>
</dbReference>
<evidence type="ECO:0000313" key="9">
    <source>
        <dbReference type="EMBL" id="ACD71070.1"/>
    </source>
</evidence>
<dbReference type="GO" id="GO:0043190">
    <property type="term" value="C:ATP-binding cassette (ABC) transporter complex"/>
    <property type="evidence" value="ECO:0007669"/>
    <property type="project" value="InterPro"/>
</dbReference>
<dbReference type="Pfam" id="PF00005">
    <property type="entry name" value="ABC_tran"/>
    <property type="match status" value="1"/>
</dbReference>
<dbReference type="Gene3D" id="3.40.50.300">
    <property type="entry name" value="P-loop containing nucleotide triphosphate hydrolases"/>
    <property type="match status" value="1"/>
</dbReference>
<sequence length="379" mass="42323">MRQTVKGCAVTIDQVSKAYGHCLAVDRATVHIRQGEFFSILGPSGCGKTTLLRIIAGFEQPDSGDLTFDHVSVLGVGANKRRSNTVFQSYALFPHLSVYENIAFPLRLKRLSKNLIRERVHEYLHLVQLDEHLHKKPHQLSGGQQQRVAIARALVCEPGVLLLDEPLSALDAKLRSNLLIELDTLHDQTGITFVFITHDQSEALSVSDRIAVMNKGKILQIGTPYEIYEQPATDFVAKFIGETNSFLSTVVSCTAIENEEFMLSLQVPELDRTLTVTADNPIDPGRRVCFTVRPEKIHISLEEPGTTSAPLNVFRGFVEEPVYAGFQSKFFVQLESGAIIQVFQQHQKYLDTGPEIAWKDTVYVSWSAHDGYVVEDIES</sequence>
<reference evidence="9 10" key="1">
    <citation type="journal article" date="2008" name="BMC Microbiol.">
        <title>Complete genome sequence of Treponema pallidum ssp. pallidum strain SS14 determined with oligonucleotide arrays.</title>
        <authorList>
            <person name="Matejkova P."/>
            <person name="Strouhal M."/>
            <person name="Smajs D."/>
            <person name="Norris S.J."/>
            <person name="Palzkill T."/>
            <person name="Petrosino J.F."/>
            <person name="Sodergren E."/>
            <person name="Norton J.E."/>
            <person name="Singh J."/>
            <person name="Richmond T.A."/>
            <person name="Molla M.N."/>
            <person name="Albert T.J."/>
            <person name="Weinstock G.M."/>
        </authorList>
    </citation>
    <scope>NUCLEOTIDE SEQUENCE [LARGE SCALE GENOMIC DNA]</scope>
    <source>
        <strain evidence="9 10">SS14</strain>
    </source>
</reference>
<evidence type="ECO:0000256" key="5">
    <source>
        <dbReference type="ARBA" id="ARBA00022967"/>
    </source>
</evidence>
<keyword evidence="2 7" id="KW-1003">Cell membrane</keyword>
<comment type="catalytic activity">
    <reaction evidence="7">
        <text>ATP + H2O + polyamine-[polyamine-binding protein]Side 1 = ADP + phosphate + polyamineSide 2 + [polyamine-binding protein]Side 1.</text>
        <dbReference type="EC" id="7.6.2.11"/>
    </reaction>
</comment>
<evidence type="ECO:0000256" key="6">
    <source>
        <dbReference type="ARBA" id="ARBA00023136"/>
    </source>
</evidence>
<dbReference type="RefSeq" id="WP_010882097.1">
    <property type="nucleotide sequence ID" value="NC_010741.1"/>
</dbReference>
<organism evidence="9 10">
    <name type="scientific">Treponema pallidum subsp. pallidum (strain SS14)</name>
    <dbReference type="NCBI Taxonomy" id="455434"/>
    <lineage>
        <taxon>Bacteria</taxon>
        <taxon>Pseudomonadati</taxon>
        <taxon>Spirochaetota</taxon>
        <taxon>Spirochaetia</taxon>
        <taxon>Spirochaetales</taxon>
        <taxon>Treponemataceae</taxon>
        <taxon>Treponema</taxon>
    </lineage>
</organism>
<keyword evidence="5 7" id="KW-1278">Translocase</keyword>
<dbReference type="EMBL" id="CP000805">
    <property type="protein sequence ID" value="ACD71070.1"/>
    <property type="molecule type" value="Genomic_DNA"/>
</dbReference>
<dbReference type="InterPro" id="IPR008995">
    <property type="entry name" value="Mo/tungstate-bd_C_term_dom"/>
</dbReference>
<dbReference type="FunFam" id="3.40.50.300:FF:000425">
    <property type="entry name" value="Probable ABC transporter, ATP-binding subunit"/>
    <property type="match status" value="1"/>
</dbReference>
<dbReference type="GO" id="GO:0015697">
    <property type="term" value="P:quaternary ammonium group transport"/>
    <property type="evidence" value="ECO:0007669"/>
    <property type="project" value="UniProtKB-ARBA"/>
</dbReference>
<keyword evidence="4 7" id="KW-0067">ATP-binding</keyword>
<dbReference type="InterPro" id="IPR013611">
    <property type="entry name" value="Transp-assoc_OB_typ2"/>
</dbReference>
<gene>
    <name evidence="7 9" type="primary">potA</name>
    <name evidence="9" type="ordered locus">TPASS_0652</name>
</gene>
<dbReference type="SMART" id="SM00382">
    <property type="entry name" value="AAA"/>
    <property type="match status" value="1"/>
</dbReference>
<dbReference type="InterPro" id="IPR003593">
    <property type="entry name" value="AAA+_ATPase"/>
</dbReference>
<keyword evidence="6 7" id="KW-0472">Membrane</keyword>
<feature type="domain" description="ABC transporter" evidence="8">
    <location>
        <begin position="10"/>
        <end position="240"/>
    </location>
</feature>
<dbReference type="GO" id="GO:0015594">
    <property type="term" value="F:ABC-type putrescine transporter activity"/>
    <property type="evidence" value="ECO:0007669"/>
    <property type="project" value="InterPro"/>
</dbReference>
<dbReference type="GO" id="GO:0005524">
    <property type="term" value="F:ATP binding"/>
    <property type="evidence" value="ECO:0007669"/>
    <property type="project" value="UniProtKB-KW"/>
</dbReference>
<proteinExistence type="inferred from homology"/>
<evidence type="ECO:0000256" key="4">
    <source>
        <dbReference type="ARBA" id="ARBA00022840"/>
    </source>
</evidence>
<keyword evidence="1 7" id="KW-0813">Transport</keyword>
<dbReference type="PATRIC" id="fig|455434.6.peg.646"/>
<dbReference type="PROSITE" id="PS00211">
    <property type="entry name" value="ABC_TRANSPORTER_1"/>
    <property type="match status" value="1"/>
</dbReference>
<protein>
    <recommendedName>
        <fullName evidence="7">Spermidine/putrescine import ATP-binding protein PotA</fullName>
        <ecNumber evidence="7">7.6.2.11</ecNumber>
    </recommendedName>
</protein>
<dbReference type="InterPro" id="IPR027417">
    <property type="entry name" value="P-loop_NTPase"/>
</dbReference>
<dbReference type="InterPro" id="IPR050093">
    <property type="entry name" value="ABC_SmlMolc_Importer"/>
</dbReference>
<keyword evidence="3 7" id="KW-0547">Nucleotide-binding</keyword>
<dbReference type="Pfam" id="PF08402">
    <property type="entry name" value="TOBE_2"/>
    <property type="match status" value="1"/>
</dbReference>
<comment type="subunit">
    <text evidence="7">The complex is composed of two ATP-binding proteins (PotA), two transmembrane proteins (PotB and PotC) and a solute-binding protein (PotD).</text>
</comment>
<accession>A0A0H3BIV8</accession>
<dbReference type="SUPFAM" id="SSF50331">
    <property type="entry name" value="MOP-like"/>
    <property type="match status" value="1"/>
</dbReference>
<dbReference type="PANTHER" id="PTHR42781">
    <property type="entry name" value="SPERMIDINE/PUTRESCINE IMPORT ATP-BINDING PROTEIN POTA"/>
    <property type="match status" value="1"/>
</dbReference>
<dbReference type="AlphaFoldDB" id="A0A0H3BIV8"/>
<dbReference type="Proteomes" id="UP000001202">
    <property type="component" value="Chromosome"/>
</dbReference>
<dbReference type="Gene3D" id="2.40.50.100">
    <property type="match status" value="1"/>
</dbReference>
<comment type="similarity">
    <text evidence="7">Belongs to the ABC transporter superfamily. Spermidine/putrescine importer (TC 3.A.1.11.1) family.</text>
</comment>
<dbReference type="InterPro" id="IPR017871">
    <property type="entry name" value="ABC_transporter-like_CS"/>
</dbReference>
<evidence type="ECO:0000256" key="3">
    <source>
        <dbReference type="ARBA" id="ARBA00022741"/>
    </source>
</evidence>
<name>A0A0H3BIV8_TREPS</name>
<evidence type="ECO:0000256" key="1">
    <source>
        <dbReference type="ARBA" id="ARBA00022448"/>
    </source>
</evidence>
<dbReference type="InterPro" id="IPR003439">
    <property type="entry name" value="ABC_transporter-like_ATP-bd"/>
</dbReference>